<proteinExistence type="predicted"/>
<evidence type="ECO:0000313" key="3">
    <source>
        <dbReference type="EMBL" id="SDE62300.1"/>
    </source>
</evidence>
<dbReference type="EMBL" id="FNAI01000008">
    <property type="protein sequence ID" value="SDE62300.1"/>
    <property type="molecule type" value="Genomic_DNA"/>
</dbReference>
<dbReference type="InterPro" id="IPR011055">
    <property type="entry name" value="Dup_hybrid_motif"/>
</dbReference>
<keyword evidence="4" id="KW-1185">Reference proteome</keyword>
<accession>A0A1G7EF73</accession>
<protein>
    <submittedName>
        <fullName evidence="3">Peptidase family M23</fullName>
    </submittedName>
</protein>
<dbReference type="Proteomes" id="UP000199072">
    <property type="component" value="Unassembled WGS sequence"/>
</dbReference>
<gene>
    <name evidence="3" type="ORF">SAMN05216464_1082</name>
</gene>
<feature type="domain" description="M23ase beta-sheet core" evidence="2">
    <location>
        <begin position="35"/>
        <end position="128"/>
    </location>
</feature>
<dbReference type="Pfam" id="PF01551">
    <property type="entry name" value="Peptidase_M23"/>
    <property type="match status" value="1"/>
</dbReference>
<dbReference type="STRING" id="1391627.SAMN05216464_1082"/>
<dbReference type="InterPro" id="IPR016047">
    <property type="entry name" value="M23ase_b-sheet_dom"/>
</dbReference>
<dbReference type="AlphaFoldDB" id="A0A1G7EF73"/>
<evidence type="ECO:0000313" key="4">
    <source>
        <dbReference type="Proteomes" id="UP000199072"/>
    </source>
</evidence>
<evidence type="ECO:0000259" key="2">
    <source>
        <dbReference type="Pfam" id="PF01551"/>
    </source>
</evidence>
<dbReference type="CDD" id="cd12797">
    <property type="entry name" value="M23_peptidase"/>
    <property type="match status" value="1"/>
</dbReference>
<reference evidence="3 4" key="1">
    <citation type="submission" date="2016-10" db="EMBL/GenBank/DDBJ databases">
        <authorList>
            <person name="de Groot N.N."/>
        </authorList>
    </citation>
    <scope>NUCLEOTIDE SEQUENCE [LARGE SCALE GENOMIC DNA]</scope>
    <source>
        <strain evidence="3 4">47C3B</strain>
    </source>
</reference>
<dbReference type="GO" id="GO:0004222">
    <property type="term" value="F:metalloendopeptidase activity"/>
    <property type="evidence" value="ECO:0007669"/>
    <property type="project" value="TreeGrafter"/>
</dbReference>
<dbReference type="OrthoDB" id="9810477at2"/>
<dbReference type="PANTHER" id="PTHR21666:SF289">
    <property type="entry name" value="L-ALA--D-GLU ENDOPEPTIDASE"/>
    <property type="match status" value="1"/>
</dbReference>
<dbReference type="Gene3D" id="2.70.70.10">
    <property type="entry name" value="Glucose Permease (Domain IIA)"/>
    <property type="match status" value="1"/>
</dbReference>
<dbReference type="RefSeq" id="WP_091150767.1">
    <property type="nucleotide sequence ID" value="NZ_FNAI01000008.1"/>
</dbReference>
<dbReference type="PANTHER" id="PTHR21666">
    <property type="entry name" value="PEPTIDASE-RELATED"/>
    <property type="match status" value="1"/>
</dbReference>
<dbReference type="SUPFAM" id="SSF51261">
    <property type="entry name" value="Duplicated hybrid motif"/>
    <property type="match status" value="1"/>
</dbReference>
<sequence>MNKLLWIVLCCLPLRHLSLTSGYGLRVHPVTGLVRFHAGIDLRARQDTVFAVMPGRVDFVGYDSLTGVHIRLISGDFAILYGHLSQVFVLAGDSVNACMPLGVTGSSGRVTGEHLHFSISLRQVPVNPLLFLRGLTNNQLTN</sequence>
<dbReference type="InterPro" id="IPR050570">
    <property type="entry name" value="Cell_wall_metabolism_enzyme"/>
</dbReference>
<evidence type="ECO:0000256" key="1">
    <source>
        <dbReference type="ARBA" id="ARBA00022729"/>
    </source>
</evidence>
<organism evidence="3 4">
    <name type="scientific">Mucilaginibacter pineti</name>
    <dbReference type="NCBI Taxonomy" id="1391627"/>
    <lineage>
        <taxon>Bacteria</taxon>
        <taxon>Pseudomonadati</taxon>
        <taxon>Bacteroidota</taxon>
        <taxon>Sphingobacteriia</taxon>
        <taxon>Sphingobacteriales</taxon>
        <taxon>Sphingobacteriaceae</taxon>
        <taxon>Mucilaginibacter</taxon>
    </lineage>
</organism>
<keyword evidence="1" id="KW-0732">Signal</keyword>
<name>A0A1G7EF73_9SPHI</name>